<sequence>MALVVHHDLSQSDCQKTIDSTQFHTDAIVWTPTSVKWSVDAELVCMINSSVTAWDSNGGAPELPHVLTPNDAQHAYATNGPRWSSTELRVSSIGVWADVWSGSLCLCLEAEPCVAGAKPQGAIAALAAS</sequence>
<dbReference type="EMBL" id="BLPF01000001">
    <property type="protein sequence ID" value="GFJ77355.1"/>
    <property type="molecule type" value="Genomic_DNA"/>
</dbReference>
<evidence type="ECO:0000313" key="2">
    <source>
        <dbReference type="Proteomes" id="UP000482800"/>
    </source>
</evidence>
<name>A0A6V8K9E0_9ACTN</name>
<reference evidence="1 2" key="2">
    <citation type="submission" date="2020-03" db="EMBL/GenBank/DDBJ databases">
        <authorList>
            <person name="Ichikawa N."/>
            <person name="Kimura A."/>
            <person name="Kitahashi Y."/>
            <person name="Uohara A."/>
        </authorList>
    </citation>
    <scope>NUCLEOTIDE SEQUENCE [LARGE SCALE GENOMIC DNA]</scope>
    <source>
        <strain evidence="1 2">NBRC 108639</strain>
    </source>
</reference>
<accession>A0A6V8K9E0</accession>
<reference evidence="1 2" key="1">
    <citation type="submission" date="2020-03" db="EMBL/GenBank/DDBJ databases">
        <title>Whole genome shotgun sequence of Phytohabitans houttuyneae NBRC 108639.</title>
        <authorList>
            <person name="Komaki H."/>
            <person name="Tamura T."/>
        </authorList>
    </citation>
    <scope>NUCLEOTIDE SEQUENCE [LARGE SCALE GENOMIC DNA]</scope>
    <source>
        <strain evidence="1 2">NBRC 108639</strain>
    </source>
</reference>
<keyword evidence="2" id="KW-1185">Reference proteome</keyword>
<comment type="caution">
    <text evidence="1">The sequence shown here is derived from an EMBL/GenBank/DDBJ whole genome shotgun (WGS) entry which is preliminary data.</text>
</comment>
<evidence type="ECO:0000313" key="1">
    <source>
        <dbReference type="EMBL" id="GFJ77355.1"/>
    </source>
</evidence>
<dbReference type="AlphaFoldDB" id="A0A6V8K9E0"/>
<dbReference type="SUPFAM" id="SSF49899">
    <property type="entry name" value="Concanavalin A-like lectins/glucanases"/>
    <property type="match status" value="1"/>
</dbReference>
<dbReference type="Gene3D" id="2.60.120.200">
    <property type="match status" value="1"/>
</dbReference>
<protein>
    <submittedName>
        <fullName evidence="1">Uncharacterized protein</fullName>
    </submittedName>
</protein>
<organism evidence="1 2">
    <name type="scientific">Phytohabitans houttuyneae</name>
    <dbReference type="NCBI Taxonomy" id="1076126"/>
    <lineage>
        <taxon>Bacteria</taxon>
        <taxon>Bacillati</taxon>
        <taxon>Actinomycetota</taxon>
        <taxon>Actinomycetes</taxon>
        <taxon>Micromonosporales</taxon>
        <taxon>Micromonosporaceae</taxon>
    </lineage>
</organism>
<proteinExistence type="predicted"/>
<gene>
    <name evidence="1" type="ORF">Phou_015350</name>
</gene>
<dbReference type="InterPro" id="IPR013320">
    <property type="entry name" value="ConA-like_dom_sf"/>
</dbReference>
<dbReference type="Proteomes" id="UP000482800">
    <property type="component" value="Unassembled WGS sequence"/>
</dbReference>